<feature type="compositionally biased region" description="Polar residues" evidence="2">
    <location>
        <begin position="1151"/>
        <end position="1163"/>
    </location>
</feature>
<feature type="region of interest" description="Disordered" evidence="2">
    <location>
        <begin position="1388"/>
        <end position="1411"/>
    </location>
</feature>
<evidence type="ECO:0000259" key="3">
    <source>
        <dbReference type="PROSITE" id="PS50157"/>
    </source>
</evidence>
<organism evidence="4">
    <name type="scientific">Schistocephalus solidus</name>
    <name type="common">Tapeworm</name>
    <dbReference type="NCBI Taxonomy" id="70667"/>
    <lineage>
        <taxon>Eukaryota</taxon>
        <taxon>Metazoa</taxon>
        <taxon>Spiralia</taxon>
        <taxon>Lophotrochozoa</taxon>
        <taxon>Platyhelminthes</taxon>
        <taxon>Cestoda</taxon>
        <taxon>Eucestoda</taxon>
        <taxon>Diphyllobothriidea</taxon>
        <taxon>Diphyllobothriidae</taxon>
        <taxon>Schistocephalus</taxon>
    </lineage>
</organism>
<dbReference type="GO" id="GO:0008270">
    <property type="term" value="F:zinc ion binding"/>
    <property type="evidence" value="ECO:0007669"/>
    <property type="project" value="UniProtKB-KW"/>
</dbReference>
<dbReference type="EMBL" id="GEEE01013379">
    <property type="protein sequence ID" value="JAP49846.1"/>
    <property type="molecule type" value="Transcribed_RNA"/>
</dbReference>
<dbReference type="EMBL" id="GEEE01018308">
    <property type="protein sequence ID" value="JAP44917.1"/>
    <property type="molecule type" value="Transcribed_RNA"/>
</dbReference>
<evidence type="ECO:0000256" key="1">
    <source>
        <dbReference type="PROSITE-ProRule" id="PRU00042"/>
    </source>
</evidence>
<keyword evidence="1" id="KW-0862">Zinc</keyword>
<protein>
    <recommendedName>
        <fullName evidence="3">C2H2-type domain-containing protein</fullName>
    </recommendedName>
</protein>
<feature type="region of interest" description="Disordered" evidence="2">
    <location>
        <begin position="1564"/>
        <end position="1593"/>
    </location>
</feature>
<feature type="region of interest" description="Disordered" evidence="2">
    <location>
        <begin position="128"/>
        <end position="148"/>
    </location>
</feature>
<sequence>MLPQMNSASPQRRRFAVTLSNAGDILFSSVSDTPNHRSACPSISETSFFCDPRTSSGDETVRGSLLSLSNSLIDPNIELPNFSASEVEEVLNQFSVPTRSRVGPQHRSQFVNEPVGRQLTSTHRLVVTGSSKTPRKGALGLSKDDSFTPPPVKRSFAIIPRDQTPLTSLKPQKPFNCPAPPNLGRPQQNSDTLVENTPSVARERASGSSPLLLLQFKPAERTYPSRLISALQLPVVGASKTVKTTESLLTSSAPPQTGTTLLRRDRPSLPAVSEHKLPKTFVTLVNATKQRQENFTVRLANRAKLITSCHLRCNSNQAVPTVSQNLQTQEPDSVTPIIPVNKQFSGDYSSQGSGDRFRFLCPHPRCGRRYQARLGLTRHLVKYHSENVDESMPDSDVVYNGCQIDGADVISASNATLQVSTTKASPTAHTSLKLCLPIRAIRVERPSLSLDRSRQRSSSPAPPNTPKTITSFPGNSLSLVSLCPSVGASSLARNGSPPFVAQRSCGGDGKTTLVTSSSSTVSAVGGGERVTVIPLQLSSSTNVATVSAPGAVATGSKFVQPKTAETVGLTAPLSSTSTTPTTTPVLRSMYSRHGSIVQATSAFPPPNESPAGCNSGQASFVDSSPMPMSPQEEDFRSVVLSVGSDWGSVMTSDEASSFHHAHRGPTDSLPCLRDIYGTDDDLPADAYPVSPPRSASVLSRFSNVSPSRSCTDCLSHQFPSPLVRTASSGSVLDFLTDFSESNAATCGNHPHHHTHRRQHAASEFGDQFDDRNSWTDSVFSSSLGGHHSEYYASDEADHSFCWRCRRQALSPGSWQYQFVPPAHGNPPLSSVRQRKQRLSVISTDALGHLLSPSSHCCSSAGGGSYFSRRRRTVSSGIPASIDTTRSASVVCEKTNYPATPNAPDLAAAYCCCRLGRNSAGTGGTGSSANAACCRQHFQSRTLDPEGNSERVNEQASTGRSSAADLVACPVNDCGLVCAGCESLCEHLKECHLPDSQKKPVRLIFACPVKNCGIFCADEAAFEAHFDAHLDDQPDHLLKGLFRLRNGGQKETRQSQSHAVSVTTSNSQFHDAYFTKTPVPRLSSRKSADTSPQRLLTPRSSLPPDCSLFSDSGAKGDDMLEFMSPDITERPSLPVVSSAATDSADVTPVDSAHTSPTEGTSPMSISDADGRGLLQALDLLPDDLLDELLQEDRAPLFGSSGGAELNLRKLSNSSIELTQRINGEMSTNLSEADIVCFSSPGASVAVQPLSIPPNSSTQSFADCYDLNSLTDPPLNNEEDGEAVWCPCSNSQLPDLASALILPDAERRLRDAFLHTLSSPSGNGIPCRQPSTPDVGRSRPLTPDMQMRTHGGKRQHSCLICPLRKQEGSGQLVAATQPTSNGVGNQFPSAVSCTSAPPSAGPHENHPVVSRPNAPVSASQLLFPKLSSRLSAGVPGRESLNGDIPRSCQIGNTDLFRRPTTEHSRFWLGESGAKNGEDGKEDEAILGERNPGLFNLQHCDCFACPYQRTPTFSASTHLSDTDMPLISSLATAGSTELSASRDALWVPHQPYQRSANRLLKRRRTFLRRPNAGVTPHSGRGGSSINPLSPRPYFRP</sequence>
<evidence type="ECO:0000313" key="4">
    <source>
        <dbReference type="EMBL" id="JAP44917.1"/>
    </source>
</evidence>
<feature type="region of interest" description="Disordered" evidence="2">
    <location>
        <begin position="446"/>
        <end position="472"/>
    </location>
</feature>
<dbReference type="EMBL" id="GEEE01016600">
    <property type="protein sequence ID" value="JAP46625.1"/>
    <property type="molecule type" value="Transcribed_RNA"/>
</dbReference>
<feature type="domain" description="C2H2-type" evidence="3">
    <location>
        <begin position="359"/>
        <end position="389"/>
    </location>
</feature>
<accession>A0A0X3P519</accession>
<dbReference type="SMART" id="SM00355">
    <property type="entry name" value="ZnF_C2H2"/>
    <property type="match status" value="3"/>
</dbReference>
<name>A0A0X3P519_SCHSO</name>
<feature type="compositionally biased region" description="Polar residues" evidence="2">
    <location>
        <begin position="1088"/>
        <end position="1099"/>
    </location>
</feature>
<gene>
    <name evidence="4" type="ORF">TR165533</name>
</gene>
<reference evidence="4" key="1">
    <citation type="submission" date="2016-01" db="EMBL/GenBank/DDBJ databases">
        <title>Reference transcriptome for the parasite Schistocephalus solidus: insights into the molecular evolution of parasitism.</title>
        <authorList>
            <person name="Hebert F.O."/>
            <person name="Grambauer S."/>
            <person name="Barber I."/>
            <person name="Landry C.R."/>
            <person name="Aubin-Horth N."/>
        </authorList>
    </citation>
    <scope>NUCLEOTIDE SEQUENCE</scope>
</reference>
<proteinExistence type="predicted"/>
<dbReference type="InterPro" id="IPR013087">
    <property type="entry name" value="Znf_C2H2_type"/>
</dbReference>
<dbReference type="PROSITE" id="PS00028">
    <property type="entry name" value="ZINC_FINGER_C2H2_1"/>
    <property type="match status" value="2"/>
</dbReference>
<feature type="region of interest" description="Disordered" evidence="2">
    <location>
        <begin position="1318"/>
        <end position="1338"/>
    </location>
</feature>
<feature type="region of interest" description="Disordered" evidence="2">
    <location>
        <begin position="1078"/>
        <end position="1109"/>
    </location>
</feature>
<feature type="region of interest" description="Disordered" evidence="2">
    <location>
        <begin position="1133"/>
        <end position="1167"/>
    </location>
</feature>
<keyword evidence="1" id="KW-0479">Metal-binding</keyword>
<dbReference type="PROSITE" id="PS50157">
    <property type="entry name" value="ZINC_FINGER_C2H2_2"/>
    <property type="match status" value="1"/>
</dbReference>
<evidence type="ECO:0000256" key="2">
    <source>
        <dbReference type="SAM" id="MobiDB-lite"/>
    </source>
</evidence>
<keyword evidence="1" id="KW-0863">Zinc-finger</keyword>